<keyword evidence="3 10" id="KW-0716">Sensory transduction</keyword>
<dbReference type="KEGG" id="dpo:4817564"/>
<evidence type="ECO:0000256" key="1">
    <source>
        <dbReference type="ARBA" id="ARBA00004651"/>
    </source>
</evidence>
<evidence type="ECO:0000256" key="6">
    <source>
        <dbReference type="ARBA" id="ARBA00022989"/>
    </source>
</evidence>
<keyword evidence="11" id="KW-1185">Reference proteome</keyword>
<dbReference type="PANTHER" id="PTHR21137">
    <property type="entry name" value="ODORANT RECEPTOR"/>
    <property type="match status" value="1"/>
</dbReference>
<dbReference type="AlphaFoldDB" id="A0A6I8UXS5"/>
<feature type="transmembrane region" description="Helical" evidence="10">
    <location>
        <begin position="358"/>
        <end position="378"/>
    </location>
</feature>
<dbReference type="Proteomes" id="UP000001819">
    <property type="component" value="Chromosome 4"/>
</dbReference>
<keyword evidence="7 10" id="KW-0472">Membrane</keyword>
<keyword evidence="6 10" id="KW-1133">Transmembrane helix</keyword>
<feature type="transmembrane region" description="Helical" evidence="10">
    <location>
        <begin position="38"/>
        <end position="57"/>
    </location>
</feature>
<dbReference type="GO" id="GO:0005886">
    <property type="term" value="C:plasma membrane"/>
    <property type="evidence" value="ECO:0007669"/>
    <property type="project" value="UniProtKB-SubCell"/>
</dbReference>
<dbReference type="InterPro" id="IPR004117">
    <property type="entry name" value="7tm6_olfct_rcpt"/>
</dbReference>
<organism evidence="11 12">
    <name type="scientific">Drosophila pseudoobscura pseudoobscura</name>
    <name type="common">Fruit fly</name>
    <dbReference type="NCBI Taxonomy" id="46245"/>
    <lineage>
        <taxon>Eukaryota</taxon>
        <taxon>Metazoa</taxon>
        <taxon>Ecdysozoa</taxon>
        <taxon>Arthropoda</taxon>
        <taxon>Hexapoda</taxon>
        <taxon>Insecta</taxon>
        <taxon>Pterygota</taxon>
        <taxon>Neoptera</taxon>
        <taxon>Endopterygota</taxon>
        <taxon>Diptera</taxon>
        <taxon>Brachycera</taxon>
        <taxon>Muscomorpha</taxon>
        <taxon>Ephydroidea</taxon>
        <taxon>Drosophilidae</taxon>
        <taxon>Drosophila</taxon>
        <taxon>Sophophora</taxon>
    </lineage>
</organism>
<proteinExistence type="inferred from homology"/>
<accession>A0A6I8UXS5</accession>
<evidence type="ECO:0000256" key="7">
    <source>
        <dbReference type="ARBA" id="ARBA00023136"/>
    </source>
</evidence>
<dbReference type="RefSeq" id="XP_002132859.2">
    <property type="nucleotide sequence ID" value="XM_002132823.2"/>
</dbReference>
<comment type="caution">
    <text evidence="10">Lacks conserved residue(s) required for the propagation of feature annotation.</text>
</comment>
<evidence type="ECO:0000256" key="9">
    <source>
        <dbReference type="ARBA" id="ARBA00023224"/>
    </source>
</evidence>
<keyword evidence="5 10" id="KW-0552">Olfaction</keyword>
<evidence type="ECO:0000256" key="2">
    <source>
        <dbReference type="ARBA" id="ARBA00022475"/>
    </source>
</evidence>
<dbReference type="Pfam" id="PF02949">
    <property type="entry name" value="7tm_6"/>
    <property type="match status" value="1"/>
</dbReference>
<evidence type="ECO:0000256" key="5">
    <source>
        <dbReference type="ARBA" id="ARBA00022725"/>
    </source>
</evidence>
<sequence length="379" mass="43687">MASDPPDVRSGHIYRTYWLYWRLLGVEGEYPLRYLLDVILNFFVTIWYPTHLIIGLFQERTIGHVCKNLPFTAESFFCSFKIICFRWRLAEIKKIEQLLMELDQRAVSPEERVFFHQNTRSVAEFISKSYVAAGISATVTGTASVLFSSGRTLIYPAWFPYDVQASALRYWLSFAYQATGASLTILQNMANDSYPPMTFCVVAGHVRLLAMRLRRMGHHDEASKHGNSKKLIENIEDHRKLMQIVRLMHSTLYLSQLGQFISSGINISIVLINILFFAENGFAIIYYVVYFMAMVLELFPSCYYGTLMSMEFHKLPYAIFSSNWLGMGRRYCHTLLVLMQFTLTEVDIKAGGMVGISMNAFFATIRMAYSFFTLAMSFR</sequence>
<dbReference type="PANTHER" id="PTHR21137:SF35">
    <property type="entry name" value="ODORANT RECEPTOR 19A-RELATED"/>
    <property type="match status" value="1"/>
</dbReference>
<evidence type="ECO:0000313" key="11">
    <source>
        <dbReference type="Proteomes" id="UP000001819"/>
    </source>
</evidence>
<feature type="transmembrane region" description="Helical" evidence="10">
    <location>
        <begin position="284"/>
        <end position="304"/>
    </location>
</feature>
<keyword evidence="9 10" id="KW-0807">Transducer</keyword>
<keyword evidence="4 10" id="KW-0812">Transmembrane</keyword>
<evidence type="ECO:0000256" key="8">
    <source>
        <dbReference type="ARBA" id="ARBA00023170"/>
    </source>
</evidence>
<dbReference type="GO" id="GO:0004984">
    <property type="term" value="F:olfactory receptor activity"/>
    <property type="evidence" value="ECO:0007669"/>
    <property type="project" value="InterPro"/>
</dbReference>
<dbReference type="GO" id="GO:0005549">
    <property type="term" value="F:odorant binding"/>
    <property type="evidence" value="ECO:0007669"/>
    <property type="project" value="InterPro"/>
</dbReference>
<evidence type="ECO:0000256" key="3">
    <source>
        <dbReference type="ARBA" id="ARBA00022606"/>
    </source>
</evidence>
<evidence type="ECO:0000313" key="12">
    <source>
        <dbReference type="RefSeq" id="XP_002132859.2"/>
    </source>
</evidence>
<keyword evidence="8 10" id="KW-0675">Receptor</keyword>
<name>A0A6I8UXS5_DROPS</name>
<keyword evidence="2" id="KW-1003">Cell membrane</keyword>
<evidence type="ECO:0000256" key="4">
    <source>
        <dbReference type="ARBA" id="ARBA00022692"/>
    </source>
</evidence>
<dbReference type="InParanoid" id="A0A6I8UXS5"/>
<feature type="transmembrane region" description="Helical" evidence="10">
    <location>
        <begin position="252"/>
        <end position="278"/>
    </location>
</feature>
<gene>
    <name evidence="12" type="primary">LOC4817564</name>
</gene>
<dbReference type="GO" id="GO:0007165">
    <property type="term" value="P:signal transduction"/>
    <property type="evidence" value="ECO:0007669"/>
    <property type="project" value="UniProtKB-KW"/>
</dbReference>
<comment type="similarity">
    <text evidence="10">Belongs to the insect chemoreceptor superfamily. Heteromeric odorant receptor channel (TC 1.A.69) family.</text>
</comment>
<reference evidence="12" key="1">
    <citation type="submission" date="2025-08" db="UniProtKB">
        <authorList>
            <consortium name="RefSeq"/>
        </authorList>
    </citation>
    <scope>IDENTIFICATION</scope>
    <source>
        <strain evidence="12">MV-25-SWS-2005</strain>
        <tissue evidence="12">Whole body</tissue>
    </source>
</reference>
<protein>
    <recommendedName>
        <fullName evidence="10">Odorant receptor</fullName>
    </recommendedName>
</protein>
<comment type="subcellular location">
    <subcellularLocation>
        <location evidence="1 10">Cell membrane</location>
        <topology evidence="1 10">Multi-pass membrane protein</topology>
    </subcellularLocation>
</comment>
<evidence type="ECO:0000256" key="10">
    <source>
        <dbReference type="RuleBase" id="RU351113"/>
    </source>
</evidence>